<sequence>MVGKVQDLSRAVHLERVSDPETGYKQPSQIHYTWQAPGIGNEAPVKAEIVGDVGSPNDPKGLVHKVDVLGEIPAALKMVIAYAAGTKPYIYQWLNPATLSVTGPESLVPGGSKTISGTLYNEATFISESD</sequence>
<evidence type="ECO:0000313" key="2">
    <source>
        <dbReference type="EMBL" id="CCO34631.1"/>
    </source>
</evidence>
<dbReference type="PANTHER" id="PTHR47107">
    <property type="entry name" value="SVF1-LIKE PROTEIN YDR222W-RELATED"/>
    <property type="match status" value="1"/>
</dbReference>
<dbReference type="Proteomes" id="UP000012065">
    <property type="component" value="Unassembled WGS sequence"/>
</dbReference>
<evidence type="ECO:0000313" key="3">
    <source>
        <dbReference type="Proteomes" id="UP000012065"/>
    </source>
</evidence>
<dbReference type="InterPro" id="IPR033394">
    <property type="entry name" value="Svf1-like_C"/>
</dbReference>
<comment type="caution">
    <text evidence="2">The sequence shown here is derived from an EMBL/GenBank/DDBJ whole genome shotgun (WGS) entry which is preliminary data.</text>
</comment>
<name>M5C5G9_THACB</name>
<dbReference type="EMBL" id="CAOJ01013399">
    <property type="protein sequence ID" value="CCO34631.1"/>
    <property type="molecule type" value="Genomic_DNA"/>
</dbReference>
<gene>
    <name evidence="2" type="ORF">BN14_08735</name>
</gene>
<evidence type="ECO:0000259" key="1">
    <source>
        <dbReference type="Pfam" id="PF17187"/>
    </source>
</evidence>
<feature type="domain" description="Svf1-like C-terminal" evidence="1">
    <location>
        <begin position="8"/>
        <end position="127"/>
    </location>
</feature>
<dbReference type="AlphaFoldDB" id="M5C5G9"/>
<dbReference type="InterPro" id="IPR051385">
    <property type="entry name" value="Ceramide-binding_SVF1"/>
</dbReference>
<protein>
    <submittedName>
        <fullName evidence="2">Survival factor 1</fullName>
    </submittedName>
</protein>
<dbReference type="HOGENOM" id="CLU_130508_0_0_1"/>
<organism evidence="2 3">
    <name type="scientific">Thanatephorus cucumeris (strain AG1-IB / isolate 7/3/14)</name>
    <name type="common">Lettuce bottom rot fungus</name>
    <name type="synonym">Rhizoctonia solani</name>
    <dbReference type="NCBI Taxonomy" id="1108050"/>
    <lineage>
        <taxon>Eukaryota</taxon>
        <taxon>Fungi</taxon>
        <taxon>Dikarya</taxon>
        <taxon>Basidiomycota</taxon>
        <taxon>Agaricomycotina</taxon>
        <taxon>Agaricomycetes</taxon>
        <taxon>Cantharellales</taxon>
        <taxon>Ceratobasidiaceae</taxon>
        <taxon>Rhizoctonia</taxon>
        <taxon>Rhizoctonia solani AG-1</taxon>
    </lineage>
</organism>
<dbReference type="Pfam" id="PF17187">
    <property type="entry name" value="Svf1_C"/>
    <property type="match status" value="1"/>
</dbReference>
<dbReference type="GO" id="GO:0005737">
    <property type="term" value="C:cytoplasm"/>
    <property type="evidence" value="ECO:0007669"/>
    <property type="project" value="TreeGrafter"/>
</dbReference>
<accession>M5C5G9</accession>
<reference evidence="2 3" key="1">
    <citation type="journal article" date="2013" name="J. Biotechnol.">
        <title>Establishment and interpretation of the genome sequence of the phytopathogenic fungus Rhizoctonia solani AG1-IB isolate 7/3/14.</title>
        <authorList>
            <person name="Wibberg D.W."/>
            <person name="Jelonek L.J."/>
            <person name="Rupp O.R."/>
            <person name="Hennig M.H."/>
            <person name="Eikmeyer F.E."/>
            <person name="Goesmann A.G."/>
            <person name="Hartmann A.H."/>
            <person name="Borriss R.B."/>
            <person name="Grosch R.G."/>
            <person name="Puehler A.P."/>
            <person name="Schlueter A.S."/>
        </authorList>
    </citation>
    <scope>NUCLEOTIDE SEQUENCE [LARGE SCALE GENOMIC DNA]</scope>
    <source>
        <strain evidence="3">AG1-IB / isolate 7/3/14</strain>
    </source>
</reference>
<proteinExistence type="predicted"/>
<dbReference type="PANTHER" id="PTHR47107:SF1">
    <property type="entry name" value="CERAMIDE-BINDING PROTEIN SVF1-RELATED"/>
    <property type="match status" value="1"/>
</dbReference>